<organism evidence="1">
    <name type="scientific">uncultured marine thaumarchaeote KM3_54_G11</name>
    <dbReference type="NCBI Taxonomy" id="1456193"/>
    <lineage>
        <taxon>Archaea</taxon>
        <taxon>Nitrososphaerota</taxon>
        <taxon>environmental samples</taxon>
    </lineage>
</organism>
<evidence type="ECO:0000313" key="1">
    <source>
        <dbReference type="EMBL" id="AIF12170.1"/>
    </source>
</evidence>
<reference evidence="1" key="1">
    <citation type="journal article" date="2014" name="Genome Biol. Evol.">
        <title>Pangenome evidence for extensive interdomain horizontal transfer affecting lineage core and shell genes in uncultured planktonic thaumarchaeota and euryarchaeota.</title>
        <authorList>
            <person name="Deschamps P."/>
            <person name="Zivanovic Y."/>
            <person name="Moreira D."/>
            <person name="Rodriguez-Valera F."/>
            <person name="Lopez-Garcia P."/>
        </authorList>
    </citation>
    <scope>NUCLEOTIDE SEQUENCE</scope>
</reference>
<sequence>MAANRTVTLRASSAFAATAAGDPVASHGARGIVIYLNCTAVSGTSPTADCKIQGYDALADVWQDITSAAFAQVTAASTQTLTIYPGVAETSNVTVSDVVPALIRVHSTIGGSSTPTVTFSLGGVFIP</sequence>
<proteinExistence type="predicted"/>
<dbReference type="AlphaFoldDB" id="A0A075HAC6"/>
<accession>A0A075HAC6</accession>
<protein>
    <submittedName>
        <fullName evidence="1">Uncharacterized protein</fullName>
    </submittedName>
</protein>
<name>A0A075HAC6_9ARCH</name>
<dbReference type="EMBL" id="KF900939">
    <property type="protein sequence ID" value="AIF12170.1"/>
    <property type="molecule type" value="Genomic_DNA"/>
</dbReference>